<dbReference type="InterPro" id="IPR002885">
    <property type="entry name" value="PPR_rpt"/>
</dbReference>
<dbReference type="EMBL" id="ML976614">
    <property type="protein sequence ID" value="KAF1850568.1"/>
    <property type="molecule type" value="Genomic_DNA"/>
</dbReference>
<dbReference type="Pfam" id="PF13812">
    <property type="entry name" value="PPR_3"/>
    <property type="match status" value="1"/>
</dbReference>
<protein>
    <recommendedName>
        <fullName evidence="7">Pentatricopeptide repeat-containing protein-mitochondrial domain-containing protein</fullName>
    </recommendedName>
</protein>
<evidence type="ECO:0000256" key="1">
    <source>
        <dbReference type="ARBA" id="ARBA00006192"/>
    </source>
</evidence>
<feature type="domain" description="Pentatricopeptide repeat-containing protein-mitochondrial" evidence="7">
    <location>
        <begin position="338"/>
        <end position="472"/>
    </location>
</feature>
<evidence type="ECO:0000256" key="6">
    <source>
        <dbReference type="SAM" id="MobiDB-lite"/>
    </source>
</evidence>
<name>A0A9P4LD94_9PLEO</name>
<reference evidence="8" key="1">
    <citation type="submission" date="2020-01" db="EMBL/GenBank/DDBJ databases">
        <authorList>
            <consortium name="DOE Joint Genome Institute"/>
            <person name="Haridas S."/>
            <person name="Albert R."/>
            <person name="Binder M."/>
            <person name="Bloem J."/>
            <person name="Labutti K."/>
            <person name="Salamov A."/>
            <person name="Andreopoulos B."/>
            <person name="Baker S.E."/>
            <person name="Barry K."/>
            <person name="Bills G."/>
            <person name="Bluhm B.H."/>
            <person name="Cannon C."/>
            <person name="Castanera R."/>
            <person name="Culley D.E."/>
            <person name="Daum C."/>
            <person name="Ezra D."/>
            <person name="Gonzalez J.B."/>
            <person name="Henrissat B."/>
            <person name="Kuo A."/>
            <person name="Liang C."/>
            <person name="Lipzen A."/>
            <person name="Lutzoni F."/>
            <person name="Magnuson J."/>
            <person name="Mondo S."/>
            <person name="Nolan M."/>
            <person name="Ohm R."/>
            <person name="Pangilinan J."/>
            <person name="Park H.-J."/>
            <person name="Ramirez L."/>
            <person name="Alfaro M."/>
            <person name="Sun H."/>
            <person name="Tritt A."/>
            <person name="Yoshinaga Y."/>
            <person name="Zwiers L.-H."/>
            <person name="Turgeon B.G."/>
            <person name="Goodwin S.B."/>
            <person name="Spatafora J.W."/>
            <person name="Crous P.W."/>
            <person name="Grigoriev I.V."/>
        </authorList>
    </citation>
    <scope>NUCLEOTIDE SEQUENCE</scope>
    <source>
        <strain evidence="8">CBS 394.84</strain>
    </source>
</reference>
<feature type="compositionally biased region" description="Polar residues" evidence="6">
    <location>
        <begin position="633"/>
        <end position="647"/>
    </location>
</feature>
<comment type="subunit">
    <text evidence="4">Binds to mitochondrial small subunit 15S rRNA.</text>
</comment>
<sequence length="664" mass="73756">MPPRPFGNDALWRCLCPRFPSNPSILIAARTGASVQQRLAPRKHLVTLRPGHQSRAYNTSNDPFQSSDAFSFQRVAVTGHHAHRKPSREPSRSPRGKPLLAQVPTYNLYELVRAEGESGHFEDVMNICRVLVQDRGELPNKVMYTAILHSFVSSSNGTPGKVRKVLEEMGFFGDIKTSLSGQPKIELDARGCECVLEVLAVHPDYLLRTEILEYMKSRWFPLSARGQNFVVAGTLRERHFEHALEMLEDMVKNEVRVENWLFDKAIWILLEFGEIEEAFHVLSLKEGVQSKAGTGTVQLSVALWGALLDAAGQRQLHEAARMVWVTQVQPGYLRPVTGTCLSVLALAARNGDVELATDVFRVLTERETTFTTHHYELLVATYLNADDLSAALSVILIMADARLKVDAGTCNPLYRYLSTETSEEGSRPMHAFSLLQEFEAAGRKVPTAPVNACIQASIARDRFEEAIEMYKALHTVSHAGPNTQTFNELFRGCHLTARKDLAMFLTNEMMELGLKPDVITYDRLILVCVTSGDLEDALQYYKEMRTVDARGSGKGPMQPRPGTWERLIHECVVQGDERAVALVEDYKAGVDEPRRHVVKAVVDRFEYGMLPIGVEGAQTQSGHVGNEVVNATSTESAMTKDMNGTESASEKATEVESTGSKPGN</sequence>
<feature type="repeat" description="PPR" evidence="5">
    <location>
        <begin position="517"/>
        <end position="551"/>
    </location>
</feature>
<dbReference type="InterPro" id="IPR057027">
    <property type="entry name" value="TPR_mt"/>
</dbReference>
<feature type="region of interest" description="Disordered" evidence="6">
    <location>
        <begin position="77"/>
        <end position="98"/>
    </location>
</feature>
<dbReference type="Gene3D" id="1.25.40.10">
    <property type="entry name" value="Tetratricopeptide repeat domain"/>
    <property type="match status" value="3"/>
</dbReference>
<evidence type="ECO:0000256" key="4">
    <source>
        <dbReference type="ARBA" id="ARBA00044511"/>
    </source>
</evidence>
<gene>
    <name evidence="8" type="ORF">K460DRAFT_361339</name>
</gene>
<evidence type="ECO:0000259" key="7">
    <source>
        <dbReference type="Pfam" id="PF23276"/>
    </source>
</evidence>
<evidence type="ECO:0000256" key="3">
    <source>
        <dbReference type="ARBA" id="ARBA00044493"/>
    </source>
</evidence>
<evidence type="ECO:0000256" key="5">
    <source>
        <dbReference type="PROSITE-ProRule" id="PRU00708"/>
    </source>
</evidence>
<feature type="repeat" description="PPR" evidence="5">
    <location>
        <begin position="482"/>
        <end position="516"/>
    </location>
</feature>
<dbReference type="OrthoDB" id="747253at2759"/>
<dbReference type="Pfam" id="PF23276">
    <property type="entry name" value="TPR_24"/>
    <property type="match status" value="1"/>
</dbReference>
<comment type="function">
    <text evidence="3">Regulates mitochondrial small subunit maturation by controlling 15S rRNA 5'-end processing. Localizes to the 5' precursor of the 15S rRNA in a position that is subsequently occupied by mS47 in the mature yeast mtSSU. Uses structure and sequence-specific RNA recognition, binding to a single-stranded region of the precursor and specifically recognizing bases -6 to -1. The exchange of Ccm1 for mS47 is coupled to the irreversible removal of precursor rRNA that is accompanied by conformational changes of the mitoribosomal proteins uS5m and mS26. These conformational changes signal completion of 5'-end rRNA processing through protection of the mature 5'-end of the 15S rRNA and stabilization of mS47. The removal of the 5' precursor together with the dissociation of Ccm1 may be catalyzed by the 5'-3' exoribonuclease Pet127. Involved in the specific removal of group I introns in mitochondrial encoded transcripts.</text>
</comment>
<dbReference type="PANTHER" id="PTHR47447:SF17">
    <property type="entry name" value="OS12G0638900 PROTEIN"/>
    <property type="match status" value="1"/>
</dbReference>
<keyword evidence="2" id="KW-0677">Repeat</keyword>
<dbReference type="Proteomes" id="UP000800039">
    <property type="component" value="Unassembled WGS sequence"/>
</dbReference>
<feature type="compositionally biased region" description="Polar residues" evidence="6">
    <location>
        <begin position="655"/>
        <end position="664"/>
    </location>
</feature>
<proteinExistence type="inferred from homology"/>
<dbReference type="RefSeq" id="XP_040793131.1">
    <property type="nucleotide sequence ID" value="XM_040932436.1"/>
</dbReference>
<evidence type="ECO:0000313" key="9">
    <source>
        <dbReference type="Proteomes" id="UP000800039"/>
    </source>
</evidence>
<feature type="region of interest" description="Disordered" evidence="6">
    <location>
        <begin position="633"/>
        <end position="664"/>
    </location>
</feature>
<accession>A0A9P4LD94</accession>
<evidence type="ECO:0000256" key="2">
    <source>
        <dbReference type="ARBA" id="ARBA00022737"/>
    </source>
</evidence>
<evidence type="ECO:0000313" key="8">
    <source>
        <dbReference type="EMBL" id="KAF1850568.1"/>
    </source>
</evidence>
<dbReference type="AlphaFoldDB" id="A0A9P4LD94"/>
<dbReference type="InterPro" id="IPR011990">
    <property type="entry name" value="TPR-like_helical_dom_sf"/>
</dbReference>
<dbReference type="PROSITE" id="PS51375">
    <property type="entry name" value="PPR"/>
    <property type="match status" value="2"/>
</dbReference>
<comment type="caution">
    <text evidence="8">The sequence shown here is derived from an EMBL/GenBank/DDBJ whole genome shotgun (WGS) entry which is preliminary data.</text>
</comment>
<dbReference type="PANTHER" id="PTHR47447">
    <property type="entry name" value="OS03G0856100 PROTEIN"/>
    <property type="match status" value="1"/>
</dbReference>
<keyword evidence="9" id="KW-1185">Reference proteome</keyword>
<dbReference type="GeneID" id="63849687"/>
<comment type="similarity">
    <text evidence="1">Belongs to the CCM1 family.</text>
</comment>
<organism evidence="8 9">
    <name type="scientific">Cucurbitaria berberidis CBS 394.84</name>
    <dbReference type="NCBI Taxonomy" id="1168544"/>
    <lineage>
        <taxon>Eukaryota</taxon>
        <taxon>Fungi</taxon>
        <taxon>Dikarya</taxon>
        <taxon>Ascomycota</taxon>
        <taxon>Pezizomycotina</taxon>
        <taxon>Dothideomycetes</taxon>
        <taxon>Pleosporomycetidae</taxon>
        <taxon>Pleosporales</taxon>
        <taxon>Pleosporineae</taxon>
        <taxon>Cucurbitariaceae</taxon>
        <taxon>Cucurbitaria</taxon>
    </lineage>
</organism>